<dbReference type="EMBL" id="JADIMW010000008">
    <property type="protein sequence ID" value="MBO8437463.1"/>
    <property type="molecule type" value="Genomic_DNA"/>
</dbReference>
<organism evidence="4 5">
    <name type="scientific">Candidatus Caccoplasma merdipullorum</name>
    <dbReference type="NCBI Taxonomy" id="2840718"/>
    <lineage>
        <taxon>Bacteria</taxon>
        <taxon>Pseudomonadati</taxon>
        <taxon>Bacteroidota</taxon>
        <taxon>Bacteroidia</taxon>
        <taxon>Bacteroidales</taxon>
        <taxon>Bacteroidaceae</taxon>
        <taxon>Bacteroidaceae incertae sedis</taxon>
        <taxon>Candidatus Caccoplasma</taxon>
    </lineage>
</organism>
<protein>
    <submittedName>
        <fullName evidence="4">Glycosyltransferase family 4 protein</fullName>
    </submittedName>
</protein>
<evidence type="ECO:0000259" key="2">
    <source>
        <dbReference type="Pfam" id="PF00534"/>
    </source>
</evidence>
<dbReference type="InterPro" id="IPR001296">
    <property type="entry name" value="Glyco_trans_1"/>
</dbReference>
<dbReference type="PANTHER" id="PTHR46401">
    <property type="entry name" value="GLYCOSYLTRANSFERASE WBBK-RELATED"/>
    <property type="match status" value="1"/>
</dbReference>
<feature type="domain" description="Glycosyl transferase family 1" evidence="2">
    <location>
        <begin position="183"/>
        <end position="321"/>
    </location>
</feature>
<dbReference type="SUPFAM" id="SSF53756">
    <property type="entry name" value="UDP-Glycosyltransferase/glycogen phosphorylase"/>
    <property type="match status" value="1"/>
</dbReference>
<gene>
    <name evidence="4" type="ORF">IAC54_01000</name>
</gene>
<evidence type="ECO:0000313" key="5">
    <source>
        <dbReference type="Proteomes" id="UP000823636"/>
    </source>
</evidence>
<dbReference type="PANTHER" id="PTHR46401:SF2">
    <property type="entry name" value="GLYCOSYLTRANSFERASE WBBK-RELATED"/>
    <property type="match status" value="1"/>
</dbReference>
<evidence type="ECO:0000259" key="3">
    <source>
        <dbReference type="Pfam" id="PF13439"/>
    </source>
</evidence>
<accession>A0A9D9E1G0</accession>
<dbReference type="Pfam" id="PF13439">
    <property type="entry name" value="Glyco_transf_4"/>
    <property type="match status" value="1"/>
</dbReference>
<evidence type="ECO:0000313" key="4">
    <source>
        <dbReference type="EMBL" id="MBO8437463.1"/>
    </source>
</evidence>
<reference evidence="4" key="1">
    <citation type="submission" date="2020-10" db="EMBL/GenBank/DDBJ databases">
        <authorList>
            <person name="Gilroy R."/>
        </authorList>
    </citation>
    <scope>NUCLEOTIDE SEQUENCE</scope>
    <source>
        <strain evidence="4">G3-4614</strain>
    </source>
</reference>
<reference evidence="4" key="2">
    <citation type="journal article" date="2021" name="PeerJ">
        <title>Extensive microbial diversity within the chicken gut microbiome revealed by metagenomics and culture.</title>
        <authorList>
            <person name="Gilroy R."/>
            <person name="Ravi A."/>
            <person name="Getino M."/>
            <person name="Pursley I."/>
            <person name="Horton D.L."/>
            <person name="Alikhan N.F."/>
            <person name="Baker D."/>
            <person name="Gharbi K."/>
            <person name="Hall N."/>
            <person name="Watson M."/>
            <person name="Adriaenssens E.M."/>
            <person name="Foster-Nyarko E."/>
            <person name="Jarju S."/>
            <person name="Secka A."/>
            <person name="Antonio M."/>
            <person name="Oren A."/>
            <person name="Chaudhuri R.R."/>
            <person name="La Ragione R."/>
            <person name="Hildebrand F."/>
            <person name="Pallen M.J."/>
        </authorList>
    </citation>
    <scope>NUCLEOTIDE SEQUENCE</scope>
    <source>
        <strain evidence="4">G3-4614</strain>
    </source>
</reference>
<dbReference type="Pfam" id="PF00534">
    <property type="entry name" value="Glycos_transf_1"/>
    <property type="match status" value="1"/>
</dbReference>
<dbReference type="AlphaFoldDB" id="A0A9D9E1G0"/>
<dbReference type="Gene3D" id="3.40.50.2000">
    <property type="entry name" value="Glycogen Phosphorylase B"/>
    <property type="match status" value="2"/>
</dbReference>
<dbReference type="Proteomes" id="UP000823636">
    <property type="component" value="Unassembled WGS sequence"/>
</dbReference>
<dbReference type="GO" id="GO:0016757">
    <property type="term" value="F:glycosyltransferase activity"/>
    <property type="evidence" value="ECO:0007669"/>
    <property type="project" value="InterPro"/>
</dbReference>
<proteinExistence type="predicted"/>
<comment type="caution">
    <text evidence="4">The sequence shown here is derived from an EMBL/GenBank/DDBJ whole genome shotgun (WGS) entry which is preliminary data.</text>
</comment>
<feature type="domain" description="Glycosyltransferase subfamily 4-like N-terminal" evidence="3">
    <location>
        <begin position="67"/>
        <end position="166"/>
    </location>
</feature>
<name>A0A9D9E1G0_9BACT</name>
<dbReference type="InterPro" id="IPR028098">
    <property type="entry name" value="Glyco_trans_4-like_N"/>
</dbReference>
<dbReference type="CDD" id="cd03809">
    <property type="entry name" value="GT4_MtfB-like"/>
    <property type="match status" value="1"/>
</dbReference>
<evidence type="ECO:0000256" key="1">
    <source>
        <dbReference type="ARBA" id="ARBA00022679"/>
    </source>
</evidence>
<keyword evidence="1" id="KW-0808">Transferase</keyword>
<sequence length="358" mass="41159">MQRRKIIIDFYSAGNRNVGVGEYSYKLAEALYAKASALKERGVALCYIVPRELKGHFGDDVEYLVGNKFTRSLYRYFPYRCDLFHAVHQFCLVKFMRSSKKSLLTLHDINFIYEKKGRKIEKYRRKIARRMSEADRVVVISRFVEEDVRRLYPELSKPVSVIYNGVSDLTAEAAAAASLYPETGEGFLFHISSLQPKKNPELLIEMMRCLPDEKLLLAGNWNTSYGEYLKDLIAKKKIGNVIPLTNVDNTVKSLLYARCKAFLFPSLCEGFGLPPLEAMRFGKPVFLSRLTSLPEVGGKYAFYWDELEPEAMAAVVKKGLDEWRVSGSPDEVRRWSCRFSWEKCASDYVRLYLDMLGD</sequence>